<keyword evidence="2" id="KW-1185">Reference proteome</keyword>
<protein>
    <submittedName>
        <fullName evidence="1">Uncharacterized protein</fullName>
    </submittedName>
</protein>
<sequence length="163" mass="18412">MVRIIAIKPYDAHSGSGSLLFHWLDDQHITTARDDPKATIVRLLRIWPKGAHMLSSKDALNIGRASIAADELRTLRQRGLEWVIEPEAHARFIEMPVPWTYKRVTTSRAAFDVFPNPPKDANDMACGVDLQGHPMLQRLQSMRQCVPHEKKATTAPDRVPESN</sequence>
<name>A0AAE0WVT7_9PEZI</name>
<reference evidence="1" key="1">
    <citation type="submission" date="2023-07" db="EMBL/GenBank/DDBJ databases">
        <title>Black Yeasts Isolated from many extreme environments.</title>
        <authorList>
            <person name="Coleine C."/>
            <person name="Stajich J.E."/>
            <person name="Selbmann L."/>
        </authorList>
    </citation>
    <scope>NUCLEOTIDE SEQUENCE</scope>
    <source>
        <strain evidence="1">CCFEE 5485</strain>
    </source>
</reference>
<organism evidence="1 2">
    <name type="scientific">Recurvomyces mirabilis</name>
    <dbReference type="NCBI Taxonomy" id="574656"/>
    <lineage>
        <taxon>Eukaryota</taxon>
        <taxon>Fungi</taxon>
        <taxon>Dikarya</taxon>
        <taxon>Ascomycota</taxon>
        <taxon>Pezizomycotina</taxon>
        <taxon>Dothideomycetes</taxon>
        <taxon>Dothideomycetidae</taxon>
        <taxon>Mycosphaerellales</taxon>
        <taxon>Teratosphaeriaceae</taxon>
        <taxon>Recurvomyces</taxon>
    </lineage>
</organism>
<proteinExistence type="predicted"/>
<dbReference type="EMBL" id="JAUTXT010000003">
    <property type="protein sequence ID" value="KAK3678732.1"/>
    <property type="molecule type" value="Genomic_DNA"/>
</dbReference>
<gene>
    <name evidence="1" type="ORF">LTR78_001185</name>
</gene>
<evidence type="ECO:0000313" key="1">
    <source>
        <dbReference type="EMBL" id="KAK3678732.1"/>
    </source>
</evidence>
<dbReference type="AlphaFoldDB" id="A0AAE0WVT7"/>
<dbReference type="Proteomes" id="UP001274830">
    <property type="component" value="Unassembled WGS sequence"/>
</dbReference>
<evidence type="ECO:0000313" key="2">
    <source>
        <dbReference type="Proteomes" id="UP001274830"/>
    </source>
</evidence>
<accession>A0AAE0WVT7</accession>
<comment type="caution">
    <text evidence="1">The sequence shown here is derived from an EMBL/GenBank/DDBJ whole genome shotgun (WGS) entry which is preliminary data.</text>
</comment>